<accession>A0A0H5REZ6</accession>
<dbReference type="AlphaFoldDB" id="A0A0H5REZ6"/>
<reference evidence="1" key="1">
    <citation type="submission" date="2015-04" db="EMBL/GenBank/DDBJ databases">
        <title>The genome sequence of the plant pathogenic Rhizarian Plasmodiophora brassicae reveals insights in its biotrophic life cycle and the origin of chitin synthesis.</title>
        <authorList>
            <person name="Schwelm A."/>
            <person name="Fogelqvist J."/>
            <person name="Knaust A."/>
            <person name="Julke S."/>
            <person name="Lilja T."/>
            <person name="Dhandapani V."/>
            <person name="Bonilla-Rosso G."/>
            <person name="Karlsson M."/>
            <person name="Shevchenko A."/>
            <person name="Choi S.R."/>
            <person name="Kim H.G."/>
            <person name="Park J.Y."/>
            <person name="Lim Y.P."/>
            <person name="Ludwig-Muller J."/>
            <person name="Dixelius C."/>
        </authorList>
    </citation>
    <scope>NUCLEOTIDE SEQUENCE</scope>
    <source>
        <tissue evidence="1">Potato root galls</tissue>
    </source>
</reference>
<sequence length="114" mass="13130">MFQHVHTVLQILRQHSLLANLSPFALHVSKIDFLGFRLSFRGSKTYICNFNLATSKFCQGTSFVLCVYSKTFTYHQPIFSLTKKDTIYQWNVSADVSFQNLKVSFCIGSYITPF</sequence>
<dbReference type="EMBL" id="HACM01012176">
    <property type="protein sequence ID" value="CRZ12618.1"/>
    <property type="molecule type" value="Transcribed_RNA"/>
</dbReference>
<evidence type="ECO:0000313" key="1">
    <source>
        <dbReference type="EMBL" id="CRZ12618.1"/>
    </source>
</evidence>
<protein>
    <submittedName>
        <fullName evidence="1">Uncharacterized protein</fullName>
    </submittedName>
</protein>
<dbReference type="SUPFAM" id="SSF56672">
    <property type="entry name" value="DNA/RNA polymerases"/>
    <property type="match status" value="1"/>
</dbReference>
<proteinExistence type="predicted"/>
<dbReference type="InterPro" id="IPR043502">
    <property type="entry name" value="DNA/RNA_pol_sf"/>
</dbReference>
<organism evidence="1">
    <name type="scientific">Spongospora subterranea</name>
    <dbReference type="NCBI Taxonomy" id="70186"/>
    <lineage>
        <taxon>Eukaryota</taxon>
        <taxon>Sar</taxon>
        <taxon>Rhizaria</taxon>
        <taxon>Endomyxa</taxon>
        <taxon>Phytomyxea</taxon>
        <taxon>Plasmodiophorida</taxon>
        <taxon>Plasmodiophoridae</taxon>
        <taxon>Spongospora</taxon>
    </lineage>
</organism>
<name>A0A0H5REZ6_9EUKA</name>